<evidence type="ECO:0000313" key="6">
    <source>
        <dbReference type="EMBL" id="PIP60592.1"/>
    </source>
</evidence>
<name>A0A2H0BSE2_9BACT</name>
<dbReference type="PANTHER" id="PTHR33375">
    <property type="entry name" value="CHROMOSOME-PARTITIONING PROTEIN PARB-RELATED"/>
    <property type="match status" value="1"/>
</dbReference>
<dbReference type="Proteomes" id="UP000231581">
    <property type="component" value="Unassembled WGS sequence"/>
</dbReference>
<dbReference type="EMBL" id="PCSZ01000050">
    <property type="protein sequence ID" value="PIP60592.1"/>
    <property type="molecule type" value="Genomic_DNA"/>
</dbReference>
<dbReference type="InterPro" id="IPR003115">
    <property type="entry name" value="ParB_N"/>
</dbReference>
<evidence type="ECO:0000256" key="2">
    <source>
        <dbReference type="ARBA" id="ARBA00022829"/>
    </source>
</evidence>
<sequence length="299" mass="33413">MIIQKQSGLGRGLGALIPPKPAQTPVPQHAVEEQPTEAVSSDKNSILQIPIEQIEPNPHQPRHHFDHAQLEDLISSIKEHGVIQPLVVSPKDDGTYQLIAGERRFRASTLAGLKTVPAILRNATEQEKLELAIIENVQRQDLNAIEEAKAYIRLMDEFNLTQDEVSTKVGKSRPQVANTVRLLQLPEEIQQAIVEQKISASNARTLLSLPTESERLAMFHSMLQGNFTVRQTEERVQRARGTVTADPNIVAAENKLRGLLKARVSIKRNQQGAGEIKIKFHSDEEFEHLVQALSEKEEE</sequence>
<gene>
    <name evidence="6" type="ORF">COX00_02590</name>
</gene>
<evidence type="ECO:0000256" key="3">
    <source>
        <dbReference type="ARBA" id="ARBA00023125"/>
    </source>
</evidence>
<dbReference type="GO" id="GO:0005694">
    <property type="term" value="C:chromosome"/>
    <property type="evidence" value="ECO:0007669"/>
    <property type="project" value="TreeGrafter"/>
</dbReference>
<organism evidence="6 7">
    <name type="scientific">Candidatus Uhrbacteria bacterium CG22_combo_CG10-13_8_21_14_all_47_17</name>
    <dbReference type="NCBI Taxonomy" id="1975041"/>
    <lineage>
        <taxon>Bacteria</taxon>
        <taxon>Candidatus Uhriibacteriota</taxon>
    </lineage>
</organism>
<dbReference type="InterPro" id="IPR036086">
    <property type="entry name" value="ParB/Sulfiredoxin_sf"/>
</dbReference>
<dbReference type="PANTHER" id="PTHR33375:SF1">
    <property type="entry name" value="CHROMOSOME-PARTITIONING PROTEIN PARB-RELATED"/>
    <property type="match status" value="1"/>
</dbReference>
<dbReference type="InterPro" id="IPR057240">
    <property type="entry name" value="ParB_dimer_C"/>
</dbReference>
<dbReference type="SUPFAM" id="SSF110849">
    <property type="entry name" value="ParB/Sulfiredoxin"/>
    <property type="match status" value="1"/>
</dbReference>
<dbReference type="Pfam" id="PF23552">
    <property type="entry name" value="ParB_C"/>
    <property type="match status" value="1"/>
</dbReference>
<accession>A0A2H0BSE2</accession>
<dbReference type="InterPro" id="IPR004437">
    <property type="entry name" value="ParB/RepB/Spo0J"/>
</dbReference>
<protein>
    <recommendedName>
        <fullName evidence="5">ParB-like N-terminal domain-containing protein</fullName>
    </recommendedName>
</protein>
<dbReference type="InterPro" id="IPR041468">
    <property type="entry name" value="HTH_ParB/Spo0J"/>
</dbReference>
<dbReference type="Gene3D" id="1.10.10.2830">
    <property type="match status" value="1"/>
</dbReference>
<comment type="similarity">
    <text evidence="1">Belongs to the ParB family.</text>
</comment>
<dbReference type="GO" id="GO:0045881">
    <property type="term" value="P:positive regulation of sporulation resulting in formation of a cellular spore"/>
    <property type="evidence" value="ECO:0007669"/>
    <property type="project" value="TreeGrafter"/>
</dbReference>
<evidence type="ECO:0000259" key="5">
    <source>
        <dbReference type="SMART" id="SM00470"/>
    </source>
</evidence>
<comment type="caution">
    <text evidence="6">The sequence shown here is derived from an EMBL/GenBank/DDBJ whole genome shotgun (WGS) entry which is preliminary data.</text>
</comment>
<dbReference type="CDD" id="cd16393">
    <property type="entry name" value="SPO0J_N"/>
    <property type="match status" value="1"/>
</dbReference>
<proteinExistence type="inferred from homology"/>
<keyword evidence="2" id="KW-0159">Chromosome partition</keyword>
<evidence type="ECO:0000256" key="1">
    <source>
        <dbReference type="ARBA" id="ARBA00006295"/>
    </source>
</evidence>
<dbReference type="FunFam" id="1.10.10.2830:FF:000001">
    <property type="entry name" value="Chromosome partitioning protein ParB"/>
    <property type="match status" value="1"/>
</dbReference>
<feature type="region of interest" description="Disordered" evidence="4">
    <location>
        <begin position="1"/>
        <end position="42"/>
    </location>
</feature>
<feature type="domain" description="ParB-like N-terminal" evidence="5">
    <location>
        <begin position="47"/>
        <end position="137"/>
    </location>
</feature>
<dbReference type="Pfam" id="PF17762">
    <property type="entry name" value="HTH_ParB"/>
    <property type="match status" value="1"/>
</dbReference>
<dbReference type="FunFam" id="3.90.1530.30:FF:000001">
    <property type="entry name" value="Chromosome partitioning protein ParB"/>
    <property type="match status" value="1"/>
</dbReference>
<reference evidence="6 7" key="1">
    <citation type="submission" date="2017-09" db="EMBL/GenBank/DDBJ databases">
        <title>Depth-based differentiation of microbial function through sediment-hosted aquifers and enrichment of novel symbionts in the deep terrestrial subsurface.</title>
        <authorList>
            <person name="Probst A.J."/>
            <person name="Ladd B."/>
            <person name="Jarett J.K."/>
            <person name="Geller-Mcgrath D.E."/>
            <person name="Sieber C.M."/>
            <person name="Emerson J.B."/>
            <person name="Anantharaman K."/>
            <person name="Thomas B.C."/>
            <person name="Malmstrom R."/>
            <person name="Stieglmeier M."/>
            <person name="Klingl A."/>
            <person name="Woyke T."/>
            <person name="Ryan C.M."/>
            <person name="Banfield J.F."/>
        </authorList>
    </citation>
    <scope>NUCLEOTIDE SEQUENCE [LARGE SCALE GENOMIC DNA]</scope>
    <source>
        <strain evidence="6">CG22_combo_CG10-13_8_21_14_all_47_17</strain>
    </source>
</reference>
<dbReference type="SMART" id="SM00470">
    <property type="entry name" value="ParB"/>
    <property type="match status" value="1"/>
</dbReference>
<dbReference type="GO" id="GO:0007059">
    <property type="term" value="P:chromosome segregation"/>
    <property type="evidence" value="ECO:0007669"/>
    <property type="project" value="UniProtKB-KW"/>
</dbReference>
<dbReference type="GO" id="GO:0003677">
    <property type="term" value="F:DNA binding"/>
    <property type="evidence" value="ECO:0007669"/>
    <property type="project" value="UniProtKB-KW"/>
</dbReference>
<dbReference type="InterPro" id="IPR050336">
    <property type="entry name" value="Chromosome_partition/occlusion"/>
</dbReference>
<dbReference type="Pfam" id="PF02195">
    <property type="entry name" value="ParB_N"/>
    <property type="match status" value="1"/>
</dbReference>
<evidence type="ECO:0000256" key="4">
    <source>
        <dbReference type="SAM" id="MobiDB-lite"/>
    </source>
</evidence>
<dbReference type="AlphaFoldDB" id="A0A2H0BSE2"/>
<evidence type="ECO:0000313" key="7">
    <source>
        <dbReference type="Proteomes" id="UP000231581"/>
    </source>
</evidence>
<dbReference type="Gene3D" id="3.90.1530.30">
    <property type="match status" value="1"/>
</dbReference>
<keyword evidence="3" id="KW-0238">DNA-binding</keyword>
<dbReference type="NCBIfam" id="TIGR00180">
    <property type="entry name" value="parB_part"/>
    <property type="match status" value="1"/>
</dbReference>